<dbReference type="RefSeq" id="WP_168740456.1">
    <property type="nucleotide sequence ID" value="NZ_JABAHZ010000004.1"/>
</dbReference>
<evidence type="ECO:0000259" key="6">
    <source>
        <dbReference type="Pfam" id="PF07980"/>
    </source>
</evidence>
<accession>A0A847SVJ2</accession>
<protein>
    <submittedName>
        <fullName evidence="7">RagB/SusD family nutrient uptake outer membrane protein</fullName>
    </submittedName>
</protein>
<evidence type="ECO:0000313" key="7">
    <source>
        <dbReference type="EMBL" id="NLR80822.1"/>
    </source>
</evidence>
<sequence>MKQINLLIICLLGLMIGSCNKFMDRDPLAKISPDNFFKTEKDLRLYINSMYSMVPDAEGIYNEDMDNVVKSSTSEFLTGKRQVPVTGGGWTWTELRKINYFLVNCNKVLPYATTRKYVGAAKFFRAWFYFEMVKKFGDVPWYTTPLDVNDRALLQKARDPRKLVMDSVMADIDSAIVSLDGVKSNELVTKWTALALKARIGLFEGTFRKYHKEFNLPDENKFLQAAADAAAQLMAGGQYRIFTSSPNVAYRDLFATKNANPDEIILSRKYSAGLQLYHNANYYTITASYGQPGLEKSLVNSYLMKDGARFTDQPGYDKMQFFQECQGRDPRLAQTIRTPGYTRIGNTNKLVPDFGAAVTGYQVIKYVTDESQDSYVKNDNDMPVFRYAEVLLNYAEAKAELGQLTQADLDQTIRLVRNRVGMPGLDMAAANANPDPYEAARYSNKNISGVLLEIRRERRIELLMENFRWNDICRWKEGAMLTKQFKGMYFPGTGSFDLDNDGKVDIVIYEGTKPTGPKGPAYLKLGSEIDLENGTSGGSIVVNRNISKTFSETRDYLYPIPIQERTLNRNLTQNPNWNDGL</sequence>
<dbReference type="Gene3D" id="1.25.40.390">
    <property type="match status" value="1"/>
</dbReference>
<comment type="caution">
    <text evidence="7">The sequence shown here is derived from an EMBL/GenBank/DDBJ whole genome shotgun (WGS) entry which is preliminary data.</text>
</comment>
<dbReference type="SUPFAM" id="SSF48452">
    <property type="entry name" value="TPR-like"/>
    <property type="match status" value="1"/>
</dbReference>
<keyword evidence="4" id="KW-0472">Membrane</keyword>
<dbReference type="InterPro" id="IPR012944">
    <property type="entry name" value="SusD_RagB_dom"/>
</dbReference>
<dbReference type="Pfam" id="PF07980">
    <property type="entry name" value="SusD_RagB"/>
    <property type="match status" value="1"/>
</dbReference>
<reference evidence="7 8" key="1">
    <citation type="submission" date="2020-04" db="EMBL/GenBank/DDBJ databases">
        <authorList>
            <person name="Yin C."/>
        </authorList>
    </citation>
    <scope>NUCLEOTIDE SEQUENCE [LARGE SCALE GENOMIC DNA]</scope>
    <source>
        <strain evidence="7 8">Ak56</strain>
    </source>
</reference>
<organism evidence="7 8">
    <name type="scientific">Chitinophaga eiseniae</name>
    <dbReference type="NCBI Taxonomy" id="634771"/>
    <lineage>
        <taxon>Bacteria</taxon>
        <taxon>Pseudomonadati</taxon>
        <taxon>Bacteroidota</taxon>
        <taxon>Chitinophagia</taxon>
        <taxon>Chitinophagales</taxon>
        <taxon>Chitinophagaceae</taxon>
        <taxon>Chitinophaga</taxon>
    </lineage>
</organism>
<evidence type="ECO:0000256" key="5">
    <source>
        <dbReference type="ARBA" id="ARBA00023237"/>
    </source>
</evidence>
<evidence type="ECO:0000256" key="2">
    <source>
        <dbReference type="ARBA" id="ARBA00006275"/>
    </source>
</evidence>
<proteinExistence type="inferred from homology"/>
<feature type="domain" description="RagB/SusD" evidence="6">
    <location>
        <begin position="272"/>
        <end position="577"/>
    </location>
</feature>
<name>A0A847SVJ2_9BACT</name>
<dbReference type="InterPro" id="IPR011990">
    <property type="entry name" value="TPR-like_helical_dom_sf"/>
</dbReference>
<evidence type="ECO:0000313" key="8">
    <source>
        <dbReference type="Proteomes" id="UP000552864"/>
    </source>
</evidence>
<dbReference type="PROSITE" id="PS51257">
    <property type="entry name" value="PROKAR_LIPOPROTEIN"/>
    <property type="match status" value="1"/>
</dbReference>
<keyword evidence="5" id="KW-0998">Cell outer membrane</keyword>
<dbReference type="Proteomes" id="UP000552864">
    <property type="component" value="Unassembled WGS sequence"/>
</dbReference>
<evidence type="ECO:0000256" key="3">
    <source>
        <dbReference type="ARBA" id="ARBA00022729"/>
    </source>
</evidence>
<evidence type="ECO:0000256" key="1">
    <source>
        <dbReference type="ARBA" id="ARBA00004442"/>
    </source>
</evidence>
<comment type="similarity">
    <text evidence="2">Belongs to the SusD family.</text>
</comment>
<comment type="subcellular location">
    <subcellularLocation>
        <location evidence="1">Cell outer membrane</location>
    </subcellularLocation>
</comment>
<keyword evidence="8" id="KW-1185">Reference proteome</keyword>
<dbReference type="GO" id="GO:0009279">
    <property type="term" value="C:cell outer membrane"/>
    <property type="evidence" value="ECO:0007669"/>
    <property type="project" value="UniProtKB-SubCell"/>
</dbReference>
<dbReference type="EMBL" id="JABAHZ010000004">
    <property type="protein sequence ID" value="NLR80822.1"/>
    <property type="molecule type" value="Genomic_DNA"/>
</dbReference>
<dbReference type="AlphaFoldDB" id="A0A847SVJ2"/>
<evidence type="ECO:0000256" key="4">
    <source>
        <dbReference type="ARBA" id="ARBA00023136"/>
    </source>
</evidence>
<gene>
    <name evidence="7" type="ORF">HGH91_19485</name>
</gene>
<keyword evidence="3" id="KW-0732">Signal</keyword>